<dbReference type="PANTHER" id="PTHR34094">
    <property type="match status" value="1"/>
</dbReference>
<name>A0A1S2LMK7_9BACI</name>
<evidence type="ECO:0000313" key="2">
    <source>
        <dbReference type="EMBL" id="OIJ12917.1"/>
    </source>
</evidence>
<dbReference type="OrthoDB" id="2380881at2"/>
<dbReference type="Gene3D" id="2.160.20.120">
    <property type="match status" value="1"/>
</dbReference>
<sequence>MNRAAFLGIALIAIGIFALVFNFNQPVFSTFTSSTIEINEKEVIDGKNIETIDVNVSSPSVYLIPTDSNEITVELIGEISEKTDFEFDVTSRNNKLDVYVKNSTTVSGWFNFSTMTTNLQLELHIPRKEYNKLNVHSSSGRITLNDLHAKNVELRASSGRIEISNVTAESEINLQTSSGRIEAVNNTAKSLQARASSGRILINGQISEQISPSTSSGSIVLENFEGDVSAAASSGRVSIINDQLVGDINVSTSSGRVEIDLKNAPTSALIDFQGSSGRGSVNLPGLDFEEKSNNRVYGTIGAGKYEIKVRTSSGRFELN</sequence>
<reference evidence="2 3" key="1">
    <citation type="submission" date="2016-10" db="EMBL/GenBank/DDBJ databases">
        <title>Draft genome sequences of four alkaliphilic bacteria belonging to the Anaerobacillus genus.</title>
        <authorList>
            <person name="Bassil N.M."/>
            <person name="Lloyd J.R."/>
        </authorList>
    </citation>
    <scope>NUCLEOTIDE SEQUENCE [LARGE SCALE GENOMIC DNA]</scope>
    <source>
        <strain evidence="2 3">DSM 15340</strain>
    </source>
</reference>
<dbReference type="AlphaFoldDB" id="A0A1S2LMK7"/>
<accession>A0A1S2LMK7</accession>
<dbReference type="Pfam" id="PF13349">
    <property type="entry name" value="DUF4097"/>
    <property type="match status" value="1"/>
</dbReference>
<dbReference type="InterPro" id="IPR025164">
    <property type="entry name" value="Toastrack_DUF4097"/>
</dbReference>
<evidence type="ECO:0000259" key="1">
    <source>
        <dbReference type="Pfam" id="PF13349"/>
    </source>
</evidence>
<protein>
    <recommendedName>
        <fullName evidence="1">DUF4097 domain-containing protein</fullName>
    </recommendedName>
</protein>
<dbReference type="RefSeq" id="WP_071313224.1">
    <property type="nucleotide sequence ID" value="NZ_MLQQ01000018.1"/>
</dbReference>
<comment type="caution">
    <text evidence="2">The sequence shown here is derived from an EMBL/GenBank/DDBJ whole genome shotgun (WGS) entry which is preliminary data.</text>
</comment>
<organism evidence="2 3">
    <name type="scientific">Anaerobacillus arseniciselenatis</name>
    <dbReference type="NCBI Taxonomy" id="85682"/>
    <lineage>
        <taxon>Bacteria</taxon>
        <taxon>Bacillati</taxon>
        <taxon>Bacillota</taxon>
        <taxon>Bacilli</taxon>
        <taxon>Bacillales</taxon>
        <taxon>Bacillaceae</taxon>
        <taxon>Anaerobacillus</taxon>
    </lineage>
</organism>
<keyword evidence="3" id="KW-1185">Reference proteome</keyword>
<dbReference type="PANTHER" id="PTHR34094:SF1">
    <property type="entry name" value="PROTEIN FAM185A"/>
    <property type="match status" value="1"/>
</dbReference>
<evidence type="ECO:0000313" key="3">
    <source>
        <dbReference type="Proteomes" id="UP000180098"/>
    </source>
</evidence>
<proteinExistence type="predicted"/>
<dbReference type="EMBL" id="MLQQ01000018">
    <property type="protein sequence ID" value="OIJ12917.1"/>
    <property type="molecule type" value="Genomic_DNA"/>
</dbReference>
<gene>
    <name evidence="2" type="ORF">BKP35_10155</name>
</gene>
<feature type="domain" description="DUF4097" evidence="1">
    <location>
        <begin position="49"/>
        <end position="318"/>
    </location>
</feature>
<dbReference type="Proteomes" id="UP000180098">
    <property type="component" value="Unassembled WGS sequence"/>
</dbReference>